<dbReference type="AlphaFoldDB" id="B1X0J7"/>
<name>B1X0J7_CROS5</name>
<accession>B1X0J7</accession>
<dbReference type="KEGG" id="cyt:cce_1936"/>
<evidence type="ECO:0000313" key="1">
    <source>
        <dbReference type="EMBL" id="ACB51286.1"/>
    </source>
</evidence>
<dbReference type="HOGENOM" id="CLU_3215161_0_0_3"/>
<dbReference type="STRING" id="43989.cce_1936"/>
<dbReference type="RefSeq" id="WP_009545741.1">
    <property type="nucleotide sequence ID" value="NC_010546.1"/>
</dbReference>
<protein>
    <submittedName>
        <fullName evidence="1">Uncharacterized protein</fullName>
    </submittedName>
</protein>
<dbReference type="EMBL" id="CP000806">
    <property type="protein sequence ID" value="ACB51286.1"/>
    <property type="molecule type" value="Genomic_DNA"/>
</dbReference>
<dbReference type="Proteomes" id="UP000001203">
    <property type="component" value="Chromosome circular"/>
</dbReference>
<sequence>MTTQLNLETNSTAEQIIVFPGCYHWQQFKTIQSIINEQSTAKIS</sequence>
<keyword evidence="2" id="KW-1185">Reference proteome</keyword>
<evidence type="ECO:0000313" key="2">
    <source>
        <dbReference type="Proteomes" id="UP000001203"/>
    </source>
</evidence>
<gene>
    <name evidence="1" type="ordered locus">cce_1936</name>
</gene>
<organism evidence="1 2">
    <name type="scientific">Crocosphaera subtropica (strain ATCC 51142 / BH68)</name>
    <name type="common">Cyanothece sp. (strain ATCC 51142)</name>
    <dbReference type="NCBI Taxonomy" id="43989"/>
    <lineage>
        <taxon>Bacteria</taxon>
        <taxon>Bacillati</taxon>
        <taxon>Cyanobacteriota</taxon>
        <taxon>Cyanophyceae</taxon>
        <taxon>Oscillatoriophycideae</taxon>
        <taxon>Chroococcales</taxon>
        <taxon>Aphanothecaceae</taxon>
        <taxon>Crocosphaera</taxon>
        <taxon>Crocosphaera subtropica</taxon>
    </lineage>
</organism>
<reference evidence="1 2" key="1">
    <citation type="journal article" date="2008" name="Proc. Natl. Acad. Sci. U.S.A.">
        <title>The genome of Cyanothece 51142, a unicellular diazotrophic cyanobacterium important in the marine nitrogen cycle.</title>
        <authorList>
            <person name="Welsh E.A."/>
            <person name="Liberton M."/>
            <person name="Stoeckel J."/>
            <person name="Loh T."/>
            <person name="Elvitigala T."/>
            <person name="Wang C."/>
            <person name="Wollam A."/>
            <person name="Fulton R.S."/>
            <person name="Clifton S.W."/>
            <person name="Jacobs J.M."/>
            <person name="Aurora R."/>
            <person name="Ghosh B.K."/>
            <person name="Sherman L.A."/>
            <person name="Smith R.D."/>
            <person name="Wilson R.K."/>
            <person name="Pakrasi H.B."/>
        </authorList>
    </citation>
    <scope>NUCLEOTIDE SEQUENCE [LARGE SCALE GENOMIC DNA]</scope>
    <source>
        <strain evidence="2">ATCC 51142 / BH68</strain>
    </source>
</reference>
<proteinExistence type="predicted"/>